<gene>
    <name evidence="3" type="ORF">EDS130_LOCUS42967</name>
</gene>
<dbReference type="PANTHER" id="PTHR10742">
    <property type="entry name" value="FLAVIN MONOAMINE OXIDASE"/>
    <property type="match status" value="1"/>
</dbReference>
<keyword evidence="1" id="KW-0472">Membrane</keyword>
<dbReference type="Gene3D" id="3.50.50.60">
    <property type="entry name" value="FAD/NAD(P)-binding domain"/>
    <property type="match status" value="1"/>
</dbReference>
<evidence type="ECO:0000259" key="2">
    <source>
        <dbReference type="Pfam" id="PF01593"/>
    </source>
</evidence>
<dbReference type="Pfam" id="PF01593">
    <property type="entry name" value="Amino_oxidase"/>
    <property type="match status" value="1"/>
</dbReference>
<dbReference type="OrthoDB" id="5046242at2759"/>
<evidence type="ECO:0000256" key="1">
    <source>
        <dbReference type="SAM" id="Phobius"/>
    </source>
</evidence>
<proteinExistence type="predicted"/>
<name>A0A815TRE1_ADIRI</name>
<keyword evidence="1" id="KW-1133">Transmembrane helix</keyword>
<reference evidence="3" key="1">
    <citation type="submission" date="2021-02" db="EMBL/GenBank/DDBJ databases">
        <authorList>
            <person name="Nowell W R."/>
        </authorList>
    </citation>
    <scope>NUCLEOTIDE SEQUENCE</scope>
</reference>
<dbReference type="InterPro" id="IPR036188">
    <property type="entry name" value="FAD/NAD-bd_sf"/>
</dbReference>
<protein>
    <recommendedName>
        <fullName evidence="2">Amine oxidase domain-containing protein</fullName>
    </recommendedName>
</protein>
<dbReference type="InterPro" id="IPR002937">
    <property type="entry name" value="Amino_oxidase"/>
</dbReference>
<dbReference type="Proteomes" id="UP000663852">
    <property type="component" value="Unassembled WGS sequence"/>
</dbReference>
<dbReference type="AlphaFoldDB" id="A0A815TRE1"/>
<keyword evidence="1" id="KW-0812">Transmembrane</keyword>
<organism evidence="3 4">
    <name type="scientific">Adineta ricciae</name>
    <name type="common">Rotifer</name>
    <dbReference type="NCBI Taxonomy" id="249248"/>
    <lineage>
        <taxon>Eukaryota</taxon>
        <taxon>Metazoa</taxon>
        <taxon>Spiralia</taxon>
        <taxon>Gnathifera</taxon>
        <taxon>Rotifera</taxon>
        <taxon>Eurotatoria</taxon>
        <taxon>Bdelloidea</taxon>
        <taxon>Adinetida</taxon>
        <taxon>Adinetidae</taxon>
        <taxon>Adineta</taxon>
    </lineage>
</organism>
<dbReference type="Gene3D" id="3.90.660.10">
    <property type="match status" value="1"/>
</dbReference>
<comment type="caution">
    <text evidence="3">The sequence shown here is derived from an EMBL/GenBank/DDBJ whole genome shotgun (WGS) entry which is preliminary data.</text>
</comment>
<sequence>MMNKSKSEYTNVLIVGGGIAGLATAKSLISNNIPCMIIEAQDYIGGRVKTVVTSDKVPIDYGAQFIHGEDGNIVYEICKKINCISNNNENQYELFLTSNGEKVDVETGKQFWKIRDNILNKTKAMETENTTFREFLCENYNTELSHLISDDITRNALIEWFIKFEEEDSGCDTLDNLSLSEFRFLEILKGNYMNTLKYGFQPFIDYLSSTISKDQIRLNFEVIQVEYKTRHHILLVRVKDLINKKIKKIFCDHLVWTTSIGYLKENFTKIFATESKLIKQKLLCIERFGFGTMNKILLIYRADADFWSDNIIGINLLQLSTSPLKLSNDQMNFLNDHQIDFNKAQTILDAIIYARCSIDVHMITFGIGGPAALLVEDINETILSRLCHDVLSHYLKIENKEQNRPISAFKSEWRKNRFIRGSYSFRSTNSVRNDQDALREPYKPDGIPRILFAGEATHQRFFSTIHGAFEKLHSIQRINSIPLKRIPMNYISLIIFLGVMITMIHCSIISRTNNRNDVDPFGLIRDNYGCDAVIKSCGNKGKCCDVHDACYKRHGCKAISWIYLWGNCRQCNLDVMACAVRQNPGKSSCCSAGNCGQPRP</sequence>
<accession>A0A815TRE1</accession>
<dbReference type="EMBL" id="CAJNOJ010000666">
    <property type="protein sequence ID" value="CAF1506516.1"/>
    <property type="molecule type" value="Genomic_DNA"/>
</dbReference>
<evidence type="ECO:0000313" key="4">
    <source>
        <dbReference type="Proteomes" id="UP000663852"/>
    </source>
</evidence>
<dbReference type="SUPFAM" id="SSF54373">
    <property type="entry name" value="FAD-linked reductases, C-terminal domain"/>
    <property type="match status" value="1"/>
</dbReference>
<evidence type="ECO:0000313" key="3">
    <source>
        <dbReference type="EMBL" id="CAF1506516.1"/>
    </source>
</evidence>
<feature type="transmembrane region" description="Helical" evidence="1">
    <location>
        <begin position="490"/>
        <end position="509"/>
    </location>
</feature>
<feature type="domain" description="Amine oxidase" evidence="2">
    <location>
        <begin position="19"/>
        <end position="470"/>
    </location>
</feature>
<dbReference type="InterPro" id="IPR050281">
    <property type="entry name" value="Flavin_monoamine_oxidase"/>
</dbReference>
<dbReference type="SUPFAM" id="SSF51905">
    <property type="entry name" value="FAD/NAD(P)-binding domain"/>
    <property type="match status" value="1"/>
</dbReference>
<dbReference type="GO" id="GO:0046592">
    <property type="term" value="F:polyamine oxidase activity"/>
    <property type="evidence" value="ECO:0007669"/>
    <property type="project" value="TreeGrafter"/>
</dbReference>
<dbReference type="PANTHER" id="PTHR10742:SF398">
    <property type="entry name" value="AMINE OXIDASE DOMAIN-CONTAINING PROTEIN-RELATED"/>
    <property type="match status" value="1"/>
</dbReference>